<gene>
    <name evidence="1" type="ORF">V0R53_11145</name>
</gene>
<evidence type="ECO:0000313" key="2">
    <source>
        <dbReference type="Proteomes" id="UP001307839"/>
    </source>
</evidence>
<dbReference type="AlphaFoldDB" id="A0AB35WUJ0"/>
<sequence>MTGLVIKDSSENVLVDMTSKLSQMVGSVVTGGSAGSITMPAPPTGKVMYYIVVPLVNLQREKGKKPGVTISGNTLSWSYSYSTSGWGYFSANCRIYYGYY</sequence>
<protein>
    <submittedName>
        <fullName evidence="1">Uncharacterized protein</fullName>
    </submittedName>
</protein>
<proteinExistence type="predicted"/>
<name>A0AB35WUJ0_9PSED</name>
<dbReference type="EMBL" id="JAZDQP010000006">
    <property type="protein sequence ID" value="MEE1866949.1"/>
    <property type="molecule type" value="Genomic_DNA"/>
</dbReference>
<dbReference type="Proteomes" id="UP001307839">
    <property type="component" value="Unassembled WGS sequence"/>
</dbReference>
<comment type="caution">
    <text evidence="1">The sequence shown here is derived from an EMBL/GenBank/DDBJ whole genome shotgun (WGS) entry which is preliminary data.</text>
</comment>
<evidence type="ECO:0000313" key="1">
    <source>
        <dbReference type="EMBL" id="MEE1866949.1"/>
    </source>
</evidence>
<keyword evidence="2" id="KW-1185">Reference proteome</keyword>
<reference evidence="1 2" key="1">
    <citation type="submission" date="2024-01" db="EMBL/GenBank/DDBJ databases">
        <title>Unpublished Manusciprt.</title>
        <authorList>
            <person name="Duman M."/>
            <person name="Valdes E.G."/>
            <person name="Ajmi N."/>
            <person name="Altun S."/>
            <person name="Saticioglu I.B."/>
        </authorList>
    </citation>
    <scope>NUCLEOTIDE SEQUENCE [LARGE SCALE GENOMIC DNA]</scope>
    <source>
        <strain evidence="1 2">120P</strain>
    </source>
</reference>
<dbReference type="RefSeq" id="WP_330079557.1">
    <property type="nucleotide sequence ID" value="NZ_JAZDCU010000025.1"/>
</dbReference>
<organism evidence="1 2">
    <name type="scientific">Pseudomonas auratipiscis</name>
    <dbReference type="NCBI Taxonomy" id="3115853"/>
    <lineage>
        <taxon>Bacteria</taxon>
        <taxon>Pseudomonadati</taxon>
        <taxon>Pseudomonadota</taxon>
        <taxon>Gammaproteobacteria</taxon>
        <taxon>Pseudomonadales</taxon>
        <taxon>Pseudomonadaceae</taxon>
        <taxon>Pseudomonas</taxon>
    </lineage>
</organism>
<accession>A0AB35WUJ0</accession>